<feature type="compositionally biased region" description="Acidic residues" evidence="5">
    <location>
        <begin position="424"/>
        <end position="436"/>
    </location>
</feature>
<dbReference type="VEuPathDB" id="PlasmoDB:PKNH_0908600"/>
<dbReference type="PANTHER" id="PTHR12940:SF0">
    <property type="entry name" value="SPLICING FACTOR ESS-2 HOMOLOG"/>
    <property type="match status" value="1"/>
</dbReference>
<sequence length="546" mass="64165">MDSPRKPPPQGGEHPAEQENKILPMDENEYKIVSQRKKKKKKKKKSDDEQAIQKYEEEKIAIFENNEIVEYEARNFRTGNNNHIVLLEEDYLNVLEFLIEKKFFPDLYKYKNDGDISEKFQKNVHDFTPSGKSTMMNYEGYSPEEGRYMDLNQGGRRSRTQMGSGRFPSGDFDRGYYSNQEEDNPLEMLYPTDNISERNVDRSEDGWNDQALCVQEKKYKLVTLANGKKHKINLNMNLREFQRKYTSEDNKSFEYLLRSMKNKNVDKNMYSLMKRKEHNKKVDYIEECTRKGINCYQVNTNKSENELSSMMFSSNLKVSLMDSAAESKVQICHDNTRFSQEYNEDMKRQIKQCAQNRQLKMMEKMKEEKEEQMVQEGKFNLLPGNNTYEYISTPVILAGKGVDKNPIITWGIIASSPKLVESDDDYNMDSSSDEESDNVRHSIRGRRDIGQEKDETDFNPMEEFSLQQINERERIAEKLQNNMKDIKYNKEALKRKNLSLLIHRNCSSRMSTTSYRNSVLSNYSRKRLSELAMKSSLASKILKKKR</sequence>
<accession>A0A1Y3DN70</accession>
<feature type="region of interest" description="Disordered" evidence="5">
    <location>
        <begin position="1"/>
        <end position="50"/>
    </location>
</feature>
<reference evidence="6 7" key="1">
    <citation type="submission" date="2017-05" db="EMBL/GenBank/DDBJ databases">
        <title>PacBio assembly of a Plasmodium knowlesi genome sequence with Hi-C correction and manual annotation of the SICAvar gene family.</title>
        <authorList>
            <person name="Lapp S.A."/>
            <person name="Geraldo J.A."/>
            <person name="Chien J.-T."/>
            <person name="Ay F."/>
            <person name="Pakala S.B."/>
            <person name="Batugedara G."/>
            <person name="Humphrey J.C."/>
            <person name="Debarry J.D."/>
            <person name="Le Roch K.G."/>
            <person name="Galinski M.R."/>
            <person name="Kissinger J.C."/>
        </authorList>
    </citation>
    <scope>NUCLEOTIDE SEQUENCE [LARGE SCALE GENOMIC DNA]</scope>
    <source>
        <strain evidence="7">Malayan Strain Pk1 (A+)</strain>
    </source>
</reference>
<dbReference type="eggNOG" id="KOG2627">
    <property type="taxonomic scope" value="Eukaryota"/>
</dbReference>
<dbReference type="InterPro" id="IPR019148">
    <property type="entry name" value="Nuclear_protein_DGCR14_ESS-2"/>
</dbReference>
<comment type="caution">
    <text evidence="6">The sequence shown here is derived from an EMBL/GenBank/DDBJ whole genome shotgun (WGS) entry which is preliminary data.</text>
</comment>
<keyword evidence="4" id="KW-0175">Coiled coil</keyword>
<organism evidence="6 7">
    <name type="scientific">Plasmodium knowlesi</name>
    <dbReference type="NCBI Taxonomy" id="5850"/>
    <lineage>
        <taxon>Eukaryota</taxon>
        <taxon>Sar</taxon>
        <taxon>Alveolata</taxon>
        <taxon>Apicomplexa</taxon>
        <taxon>Aconoidasida</taxon>
        <taxon>Haemosporida</taxon>
        <taxon>Plasmodiidae</taxon>
        <taxon>Plasmodium</taxon>
        <taxon>Plasmodium (Plasmodium)</taxon>
    </lineage>
</organism>
<evidence type="ECO:0000256" key="5">
    <source>
        <dbReference type="SAM" id="MobiDB-lite"/>
    </source>
</evidence>
<evidence type="ECO:0000313" key="6">
    <source>
        <dbReference type="EMBL" id="OTN64875.1"/>
    </source>
</evidence>
<comment type="similarity">
    <text evidence="2">Belongs to the ESS2 family.</text>
</comment>
<keyword evidence="3" id="KW-0539">Nucleus</keyword>
<proteinExistence type="inferred from homology"/>
<dbReference type="EMBL" id="NETL01000026">
    <property type="protein sequence ID" value="OTN64875.1"/>
    <property type="molecule type" value="Genomic_DNA"/>
</dbReference>
<feature type="compositionally biased region" description="Basic residues" evidence="5">
    <location>
        <begin position="34"/>
        <end position="44"/>
    </location>
</feature>
<comment type="subcellular location">
    <subcellularLocation>
        <location evidence="1">Nucleus</location>
    </subcellularLocation>
</comment>
<dbReference type="PANTHER" id="PTHR12940">
    <property type="entry name" value="ES-2 PROTEIN - RELATED"/>
    <property type="match status" value="1"/>
</dbReference>
<feature type="compositionally biased region" description="Pro residues" evidence="5">
    <location>
        <begin position="1"/>
        <end position="10"/>
    </location>
</feature>
<feature type="coiled-coil region" evidence="4">
    <location>
        <begin position="469"/>
        <end position="496"/>
    </location>
</feature>
<evidence type="ECO:0000256" key="1">
    <source>
        <dbReference type="ARBA" id="ARBA00004123"/>
    </source>
</evidence>
<protein>
    <submittedName>
        <fullName evidence="6">Putative ES2 protein</fullName>
    </submittedName>
</protein>
<gene>
    <name evidence="6" type="ORF">PKNOH_S120127000</name>
</gene>
<dbReference type="VEuPathDB" id="PlasmoDB:PKA1H_090014100"/>
<feature type="region of interest" description="Disordered" evidence="5">
    <location>
        <begin position="424"/>
        <end position="456"/>
    </location>
</feature>
<dbReference type="GO" id="GO:0071013">
    <property type="term" value="C:catalytic step 2 spliceosome"/>
    <property type="evidence" value="ECO:0007669"/>
    <property type="project" value="TreeGrafter"/>
</dbReference>
<name>A0A1Y3DN70_PLAKN</name>
<evidence type="ECO:0000313" key="7">
    <source>
        <dbReference type="Proteomes" id="UP000195012"/>
    </source>
</evidence>
<dbReference type="Pfam" id="PF09751">
    <property type="entry name" value="Es2"/>
    <property type="match status" value="1"/>
</dbReference>
<dbReference type="AlphaFoldDB" id="A0A1Y3DN70"/>
<dbReference type="OrthoDB" id="19679at2759"/>
<dbReference type="Proteomes" id="UP000195012">
    <property type="component" value="Unassembled WGS sequence"/>
</dbReference>
<dbReference type="VEuPathDB" id="PlasmoDB:PKNOH_S120127000"/>
<feature type="compositionally biased region" description="Basic and acidic residues" evidence="5">
    <location>
        <begin position="437"/>
        <end position="453"/>
    </location>
</feature>
<evidence type="ECO:0000256" key="2">
    <source>
        <dbReference type="ARBA" id="ARBA00009072"/>
    </source>
</evidence>
<evidence type="ECO:0000256" key="3">
    <source>
        <dbReference type="ARBA" id="ARBA00023242"/>
    </source>
</evidence>
<dbReference type="OMA" id="KSPIITW"/>
<evidence type="ECO:0000256" key="4">
    <source>
        <dbReference type="SAM" id="Coils"/>
    </source>
</evidence>